<name>V7DDB9_9PSED</name>
<comment type="caution">
    <text evidence="1">The sequence shown here is derived from an EMBL/GenBank/DDBJ whole genome shotgun (WGS) entry which is preliminary data.</text>
</comment>
<protein>
    <submittedName>
        <fullName evidence="1">Uncharacterized protein</fullName>
    </submittedName>
</protein>
<dbReference type="EMBL" id="AXUP01000166">
    <property type="protein sequence ID" value="ESW39226.1"/>
    <property type="molecule type" value="Genomic_DNA"/>
</dbReference>
<dbReference type="RefSeq" id="WP_023661701.1">
    <property type="nucleotide sequence ID" value="NZ_AXUP01000166.1"/>
</dbReference>
<evidence type="ECO:0000313" key="1">
    <source>
        <dbReference type="EMBL" id="ESW39226.1"/>
    </source>
</evidence>
<reference evidence="1 2" key="1">
    <citation type="submission" date="2013-10" db="EMBL/GenBank/DDBJ databases">
        <title>Whole Genome Shotgun Sequence of Pseudomonas taiwanensis SJ9.</title>
        <authorList>
            <person name="Hong S.-J."/>
            <person name="Shin J.-H."/>
        </authorList>
    </citation>
    <scope>NUCLEOTIDE SEQUENCE [LARGE SCALE GENOMIC DNA]</scope>
    <source>
        <strain evidence="1 2">SJ9</strain>
    </source>
</reference>
<dbReference type="AlphaFoldDB" id="V7DDB9"/>
<sequence>MKYLMRFLSFMEFSNFDFDYEANEYIWNGDGYTDMLVYFRDVYNTYADFERGSWSDNQSDNLAKAAFFSENEDEFVSKSLAIAISELMLDSECQSMSMDVYSYYLVRDYTSVSRVLVDYFDELARRERVSLLS</sequence>
<gene>
    <name evidence="1" type="ORF">O164_13445</name>
</gene>
<accession>V7DDB9</accession>
<dbReference type="Proteomes" id="UP000018511">
    <property type="component" value="Unassembled WGS sequence"/>
</dbReference>
<organism evidence="1 2">
    <name type="scientific">Pseudomonas taiwanensis SJ9</name>
    <dbReference type="NCBI Taxonomy" id="1388762"/>
    <lineage>
        <taxon>Bacteria</taxon>
        <taxon>Pseudomonadati</taxon>
        <taxon>Pseudomonadota</taxon>
        <taxon>Gammaproteobacteria</taxon>
        <taxon>Pseudomonadales</taxon>
        <taxon>Pseudomonadaceae</taxon>
        <taxon>Pseudomonas</taxon>
    </lineage>
</organism>
<evidence type="ECO:0000313" key="2">
    <source>
        <dbReference type="Proteomes" id="UP000018511"/>
    </source>
</evidence>
<proteinExistence type="predicted"/>